<dbReference type="InterPro" id="IPR036250">
    <property type="entry name" value="AcylCo_DH-like_C"/>
</dbReference>
<dbReference type="InterPro" id="IPR037069">
    <property type="entry name" value="AcylCoA_DH/ox_N_sf"/>
</dbReference>
<feature type="domain" description="Carrier" evidence="10">
    <location>
        <begin position="1209"/>
        <end position="1287"/>
    </location>
</feature>
<dbReference type="Proteomes" id="UP001596050">
    <property type="component" value="Unassembled WGS sequence"/>
</dbReference>
<keyword evidence="5" id="KW-0597">Phosphoprotein</keyword>
<sequence>MTKLPGDTIELLTDRLRLHARTTPDRLVYTFLRDDGKVDEITFGQLERRASSLARALAERAPKGSRALLLYPAGLEFIVVYLACLLAGIIAVPATIPHKTRASRRLKALLDDADPVLILTRLDNETAIRASLSLVDADHRSCLSTDTLEPADPDAPLPQVAPEDLAFLQYTSGSTALPKGVEITHRNIASNVASIRAGFGFTPETVMVSWLPLFHDMGLIGSVVSPLHVGFHCVLMAPANFLKTPRMWLEAISRYRGTCAGAPNFGWDYCAKRIGEDAKTGLDLSSLAVAYNGSEPVRAATLRSFVAAFGACGMRDTAMFPCYGMAETTLFVSGGPIESAPVVRTVSKSLLEGNQIRDAAPGDEDARDIVSSGHIGLDTRVAIVDPETHLQVSNWRVGEVWVSSPSVARGYWMKPAETEAAFGAMLACGEGPFLRTGDLGFMRDGELFITGRLKDLIIISGRNVYPQDIEEVIERAIDFIEPNMCAAFSVEVEGQERLAIVAEANRSLVRAAQQAKEANRPEEHDAYLAKIDASAREITRVIAQQFDVAVSSIVFVRPGSFPRTTSGKVQRSRCKELALQGQLELVYVMPGSIFDRRSMSAKEKPVVATPASAQPAAPAAAPEAIQASAADAAANAAASRVRADAMIAWFRQYAERRINSRLIDERRTIPPYIVLDLGNQGFFGLQVPREFGGMALATGDLLRVMEQLAAVDLTIATLVGVHNGLGVRPLLGFAPAAMQQRLLPGLAAGRQLASFALTEPAAGSNPVALRATATRVAGGWRLNGEKQWIGLASWAGLTTVFAKAVDEAGTPLGIGAFTVEADNAGLVQGPESLTMGMRGMVQNTIFFENAFVPDDAMLLAPGAGMEVARDAMLFSRLGIGGICVGAMKRCAQLMARYASRREIASGLLAANAVSIVRLQDLASNIFAVEALVYAIAARVDGGATVPAEAYLACKTSATESLGDAADALVQMLGGRGYIESNGAPQMLRDARVLRILEGPTETLYAHLGASMAQTEGAVHLFLAETLGRPALAAELGTLVARLRAARDGSRLFGSQAALNGWLDYRIGELVARACLLGAAEQRQQNGQGEPQLASDAVVWARRRFSALGHELIAEMAANRPHSSSDALAALVKSFAAQIGDIDQQLPGESQGADALLRRDADTPGWVPAARQQGVPAARQQGVPAAPLALVAAVPSSTAGSTAGSATGSATTQAIVHECIMNWLRSEPLRQGVEFDADTPFTDLGMDSLATASISADLEERVGMTILPELLFDYGSVSKLAAHIDSRATPKSVGAVG</sequence>
<gene>
    <name evidence="11" type="ORF">ACFPN5_17800</name>
</gene>
<dbReference type="Pfam" id="PF00501">
    <property type="entry name" value="AMP-binding"/>
    <property type="match status" value="1"/>
</dbReference>
<name>A0ABW0L9J6_9BURK</name>
<dbReference type="InterPro" id="IPR006091">
    <property type="entry name" value="Acyl-CoA_Oxase/DH_mid-dom"/>
</dbReference>
<evidence type="ECO:0000313" key="12">
    <source>
        <dbReference type="Proteomes" id="UP001596050"/>
    </source>
</evidence>
<evidence type="ECO:0000256" key="8">
    <source>
        <dbReference type="ARBA" id="ARBA00022827"/>
    </source>
</evidence>
<comment type="caution">
    <text evidence="11">The sequence shown here is derived from an EMBL/GenBank/DDBJ whole genome shotgun (WGS) entry which is preliminary data.</text>
</comment>
<dbReference type="Pfam" id="PF00441">
    <property type="entry name" value="Acyl-CoA_dh_1"/>
    <property type="match status" value="1"/>
</dbReference>
<dbReference type="SUPFAM" id="SSF56801">
    <property type="entry name" value="Acetyl-CoA synthetase-like"/>
    <property type="match status" value="1"/>
</dbReference>
<dbReference type="EMBL" id="JBHSMU010000015">
    <property type="protein sequence ID" value="MFC5461667.1"/>
    <property type="molecule type" value="Genomic_DNA"/>
</dbReference>
<dbReference type="InterPro" id="IPR000873">
    <property type="entry name" value="AMP-dep_synth/lig_dom"/>
</dbReference>
<keyword evidence="12" id="KW-1185">Reference proteome</keyword>
<dbReference type="InterPro" id="IPR009100">
    <property type="entry name" value="AcylCoA_DH/oxidase_NM_dom_sf"/>
</dbReference>
<dbReference type="Gene3D" id="2.40.110.10">
    <property type="entry name" value="Butyryl-CoA Dehydrogenase, subunit A, domain 2"/>
    <property type="match status" value="1"/>
</dbReference>
<dbReference type="SUPFAM" id="SSF47203">
    <property type="entry name" value="Acyl-CoA dehydrogenase C-terminal domain-like"/>
    <property type="match status" value="1"/>
</dbReference>
<dbReference type="PANTHER" id="PTHR22754">
    <property type="entry name" value="DISCO-INTERACTING PROTEIN 2 DIP2 -RELATED"/>
    <property type="match status" value="1"/>
</dbReference>
<comment type="similarity">
    <text evidence="2">Belongs to the ATP-dependent AMP-binding enzyme family.</text>
</comment>
<keyword evidence="9" id="KW-1133">Transmembrane helix</keyword>
<evidence type="ECO:0000259" key="10">
    <source>
        <dbReference type="PROSITE" id="PS50075"/>
    </source>
</evidence>
<dbReference type="InterPro" id="IPR056881">
    <property type="entry name" value="Mug62_dom"/>
</dbReference>
<keyword evidence="6" id="KW-0436">Ligase</keyword>
<keyword evidence="4" id="KW-0596">Phosphopantetheine</keyword>
<dbReference type="Gene3D" id="3.30.300.30">
    <property type="match status" value="1"/>
</dbReference>
<evidence type="ECO:0000256" key="6">
    <source>
        <dbReference type="ARBA" id="ARBA00022598"/>
    </source>
</evidence>
<dbReference type="Gene3D" id="1.10.540.10">
    <property type="entry name" value="Acyl-CoA dehydrogenase/oxidase, N-terminal domain"/>
    <property type="match status" value="1"/>
</dbReference>
<evidence type="ECO:0000256" key="7">
    <source>
        <dbReference type="ARBA" id="ARBA00022630"/>
    </source>
</evidence>
<evidence type="ECO:0000256" key="9">
    <source>
        <dbReference type="SAM" id="Phobius"/>
    </source>
</evidence>
<feature type="transmembrane region" description="Helical" evidence="9">
    <location>
        <begin position="68"/>
        <end position="96"/>
    </location>
</feature>
<dbReference type="Pfam" id="PF02770">
    <property type="entry name" value="Acyl-CoA_dh_M"/>
    <property type="match status" value="1"/>
</dbReference>
<evidence type="ECO:0000256" key="3">
    <source>
        <dbReference type="ARBA" id="ARBA00009347"/>
    </source>
</evidence>
<dbReference type="RefSeq" id="WP_379785117.1">
    <property type="nucleotide sequence ID" value="NZ_JBHSMU010000015.1"/>
</dbReference>
<dbReference type="SMART" id="SM00823">
    <property type="entry name" value="PKS_PP"/>
    <property type="match status" value="1"/>
</dbReference>
<dbReference type="CDD" id="cd00567">
    <property type="entry name" value="ACAD"/>
    <property type="match status" value="1"/>
</dbReference>
<dbReference type="CDD" id="cd05931">
    <property type="entry name" value="FAAL"/>
    <property type="match status" value="1"/>
</dbReference>
<dbReference type="Pfam" id="PF00550">
    <property type="entry name" value="PP-binding"/>
    <property type="match status" value="1"/>
</dbReference>
<dbReference type="InterPro" id="IPR046373">
    <property type="entry name" value="Acyl-CoA_Oxase/DH_mid-dom_sf"/>
</dbReference>
<evidence type="ECO:0000256" key="5">
    <source>
        <dbReference type="ARBA" id="ARBA00022553"/>
    </source>
</evidence>
<dbReference type="InterPro" id="IPR020806">
    <property type="entry name" value="PKS_PP-bd"/>
</dbReference>
<dbReference type="Pfam" id="PF24919">
    <property type="entry name" value="Mug62"/>
    <property type="match status" value="1"/>
</dbReference>
<keyword evidence="9" id="KW-0812">Transmembrane</keyword>
<dbReference type="SUPFAM" id="SSF56645">
    <property type="entry name" value="Acyl-CoA dehydrogenase NM domain-like"/>
    <property type="match status" value="1"/>
</dbReference>
<proteinExistence type="inferred from homology"/>
<comment type="cofactor">
    <cofactor evidence="1">
        <name>FAD</name>
        <dbReference type="ChEBI" id="CHEBI:57692"/>
    </cofactor>
</comment>
<evidence type="ECO:0000256" key="1">
    <source>
        <dbReference type="ARBA" id="ARBA00001974"/>
    </source>
</evidence>
<dbReference type="PANTHER" id="PTHR22754:SF32">
    <property type="entry name" value="DISCO-INTERACTING PROTEIN 2"/>
    <property type="match status" value="1"/>
</dbReference>
<dbReference type="Gene3D" id="3.40.50.12780">
    <property type="entry name" value="N-terminal domain of ligase-like"/>
    <property type="match status" value="1"/>
</dbReference>
<keyword evidence="9" id="KW-0472">Membrane</keyword>
<dbReference type="SUPFAM" id="SSF47336">
    <property type="entry name" value="ACP-like"/>
    <property type="match status" value="1"/>
</dbReference>
<keyword evidence="7" id="KW-0285">Flavoprotein</keyword>
<dbReference type="Pfam" id="PF02771">
    <property type="entry name" value="Acyl-CoA_dh_N"/>
    <property type="match status" value="1"/>
</dbReference>
<organism evidence="11 12">
    <name type="scientific">Massilia niabensis</name>
    <dbReference type="NCBI Taxonomy" id="544910"/>
    <lineage>
        <taxon>Bacteria</taxon>
        <taxon>Pseudomonadati</taxon>
        <taxon>Pseudomonadota</taxon>
        <taxon>Betaproteobacteria</taxon>
        <taxon>Burkholderiales</taxon>
        <taxon>Oxalobacteraceae</taxon>
        <taxon>Telluria group</taxon>
        <taxon>Massilia</taxon>
    </lineage>
</organism>
<evidence type="ECO:0000313" key="11">
    <source>
        <dbReference type="EMBL" id="MFC5461667.1"/>
    </source>
</evidence>
<accession>A0ABW0L9J6</accession>
<reference evidence="12" key="1">
    <citation type="journal article" date="2019" name="Int. J. Syst. Evol. Microbiol.">
        <title>The Global Catalogue of Microorganisms (GCM) 10K type strain sequencing project: providing services to taxonomists for standard genome sequencing and annotation.</title>
        <authorList>
            <consortium name="The Broad Institute Genomics Platform"/>
            <consortium name="The Broad Institute Genome Sequencing Center for Infectious Disease"/>
            <person name="Wu L."/>
            <person name="Ma J."/>
        </authorList>
    </citation>
    <scope>NUCLEOTIDE SEQUENCE [LARGE SCALE GENOMIC DNA]</scope>
    <source>
        <strain evidence="12">KACC 12649</strain>
    </source>
</reference>
<dbReference type="Gene3D" id="1.10.1200.10">
    <property type="entry name" value="ACP-like"/>
    <property type="match status" value="1"/>
</dbReference>
<dbReference type="Gene3D" id="1.20.140.10">
    <property type="entry name" value="Butyryl-CoA Dehydrogenase, subunit A, domain 3"/>
    <property type="match status" value="1"/>
</dbReference>
<dbReference type="PROSITE" id="PS50075">
    <property type="entry name" value="CARRIER"/>
    <property type="match status" value="1"/>
</dbReference>
<dbReference type="InterPro" id="IPR045851">
    <property type="entry name" value="AMP-bd_C_sf"/>
</dbReference>
<dbReference type="InterPro" id="IPR036736">
    <property type="entry name" value="ACP-like_sf"/>
</dbReference>
<evidence type="ECO:0000256" key="2">
    <source>
        <dbReference type="ARBA" id="ARBA00006432"/>
    </source>
</evidence>
<comment type="similarity">
    <text evidence="3">Belongs to the acyl-CoA dehydrogenase family.</text>
</comment>
<dbReference type="InterPro" id="IPR009075">
    <property type="entry name" value="AcylCo_DH/oxidase_C"/>
</dbReference>
<dbReference type="InterPro" id="IPR040097">
    <property type="entry name" value="FAAL/FAAC"/>
</dbReference>
<dbReference type="InterPro" id="IPR013786">
    <property type="entry name" value="AcylCoA_DH/ox_N"/>
</dbReference>
<protein>
    <submittedName>
        <fullName evidence="11">AMP-binding protein</fullName>
    </submittedName>
</protein>
<evidence type="ECO:0000256" key="4">
    <source>
        <dbReference type="ARBA" id="ARBA00022450"/>
    </source>
</evidence>
<dbReference type="InterPro" id="IPR042099">
    <property type="entry name" value="ANL_N_sf"/>
</dbReference>
<dbReference type="InterPro" id="IPR009081">
    <property type="entry name" value="PP-bd_ACP"/>
</dbReference>
<keyword evidence="8" id="KW-0274">FAD</keyword>